<protein>
    <submittedName>
        <fullName evidence="2">Type II toxin-antitoxin system RelE/ParE family toxin</fullName>
    </submittedName>
</protein>
<evidence type="ECO:0000313" key="3">
    <source>
        <dbReference type="Proteomes" id="UP000672097"/>
    </source>
</evidence>
<keyword evidence="3" id="KW-1185">Reference proteome</keyword>
<evidence type="ECO:0000256" key="1">
    <source>
        <dbReference type="ARBA" id="ARBA00022649"/>
    </source>
</evidence>
<sequence length="101" mass="11415">MKPLLLREEARAELLRETLYYEGQRPGTGKRFREAVAQSFGLIRRFTSGGAPGPAGTRKSKVRGFPFTVVYRDEPESIIVFAIAPDRQQTGYWLPRISDKG</sequence>
<gene>
    <name evidence="2" type="ORF">KAK11_16640</name>
</gene>
<evidence type="ECO:0000313" key="2">
    <source>
        <dbReference type="EMBL" id="MBQ0936957.1"/>
    </source>
</evidence>
<name>A0ABS5E0L7_9BURK</name>
<organism evidence="2 3">
    <name type="scientific">Ideonella paludis</name>
    <dbReference type="NCBI Taxonomy" id="1233411"/>
    <lineage>
        <taxon>Bacteria</taxon>
        <taxon>Pseudomonadati</taxon>
        <taxon>Pseudomonadota</taxon>
        <taxon>Betaproteobacteria</taxon>
        <taxon>Burkholderiales</taxon>
        <taxon>Sphaerotilaceae</taxon>
        <taxon>Ideonella</taxon>
    </lineage>
</organism>
<dbReference type="InterPro" id="IPR035093">
    <property type="entry name" value="RelE/ParE_toxin_dom_sf"/>
</dbReference>
<dbReference type="Gene3D" id="3.30.2310.20">
    <property type="entry name" value="RelE-like"/>
    <property type="match status" value="1"/>
</dbReference>
<comment type="caution">
    <text evidence="2">The sequence shown here is derived from an EMBL/GenBank/DDBJ whole genome shotgun (WGS) entry which is preliminary data.</text>
</comment>
<proteinExistence type="predicted"/>
<dbReference type="Pfam" id="PF05016">
    <property type="entry name" value="ParE_toxin"/>
    <property type="match status" value="1"/>
</dbReference>
<dbReference type="RefSeq" id="WP_210810358.1">
    <property type="nucleotide sequence ID" value="NZ_JAGQDG010000006.1"/>
</dbReference>
<dbReference type="EMBL" id="JAGQDG010000006">
    <property type="protein sequence ID" value="MBQ0936957.1"/>
    <property type="molecule type" value="Genomic_DNA"/>
</dbReference>
<dbReference type="InterPro" id="IPR007712">
    <property type="entry name" value="RelE/ParE_toxin"/>
</dbReference>
<keyword evidence="1" id="KW-1277">Toxin-antitoxin system</keyword>
<dbReference type="Proteomes" id="UP000672097">
    <property type="component" value="Unassembled WGS sequence"/>
</dbReference>
<reference evidence="2 3" key="1">
    <citation type="submission" date="2021-04" db="EMBL/GenBank/DDBJ databases">
        <title>The genome sequence of type strain Ideonella paludis KCTC 32238.</title>
        <authorList>
            <person name="Liu Y."/>
        </authorList>
    </citation>
    <scope>NUCLEOTIDE SEQUENCE [LARGE SCALE GENOMIC DNA]</scope>
    <source>
        <strain evidence="2 3">KCTC 32238</strain>
    </source>
</reference>
<accession>A0ABS5E0L7</accession>